<name>A0ABU6XXF4_9FABA</name>
<keyword evidence="1" id="KW-0472">Membrane</keyword>
<evidence type="ECO:0008006" key="4">
    <source>
        <dbReference type="Google" id="ProtNLM"/>
    </source>
</evidence>
<dbReference type="EMBL" id="JASCZI010215045">
    <property type="protein sequence ID" value="MED6202344.1"/>
    <property type="molecule type" value="Genomic_DNA"/>
</dbReference>
<protein>
    <recommendedName>
        <fullName evidence="4">NADH dehydrogenase subunit 5</fullName>
    </recommendedName>
</protein>
<comment type="caution">
    <text evidence="2">The sequence shown here is derived from an EMBL/GenBank/DDBJ whole genome shotgun (WGS) entry which is preliminary data.</text>
</comment>
<keyword evidence="1" id="KW-0812">Transmembrane</keyword>
<feature type="non-terminal residue" evidence="2">
    <location>
        <position position="97"/>
    </location>
</feature>
<evidence type="ECO:0000256" key="1">
    <source>
        <dbReference type="SAM" id="Phobius"/>
    </source>
</evidence>
<feature type="non-terminal residue" evidence="2">
    <location>
        <position position="1"/>
    </location>
</feature>
<accession>A0ABU6XXF4</accession>
<evidence type="ECO:0000313" key="3">
    <source>
        <dbReference type="Proteomes" id="UP001341840"/>
    </source>
</evidence>
<proteinExistence type="predicted"/>
<feature type="transmembrane region" description="Helical" evidence="1">
    <location>
        <begin position="63"/>
        <end position="80"/>
    </location>
</feature>
<feature type="transmembrane region" description="Helical" evidence="1">
    <location>
        <begin position="6"/>
        <end position="25"/>
    </location>
</feature>
<sequence length="97" mass="10740">RSSSLPSLAAALPAASFIGFPLFLPRYYVPLQHHRSCLFPILVVPAGYHICFGPGFLPLFFGWIKPSINLSFVGFVIFFARCRRSLPRLANFLGASP</sequence>
<keyword evidence="1" id="KW-1133">Transmembrane helix</keyword>
<evidence type="ECO:0000313" key="2">
    <source>
        <dbReference type="EMBL" id="MED6202344.1"/>
    </source>
</evidence>
<organism evidence="2 3">
    <name type="scientific">Stylosanthes scabra</name>
    <dbReference type="NCBI Taxonomy" id="79078"/>
    <lineage>
        <taxon>Eukaryota</taxon>
        <taxon>Viridiplantae</taxon>
        <taxon>Streptophyta</taxon>
        <taxon>Embryophyta</taxon>
        <taxon>Tracheophyta</taxon>
        <taxon>Spermatophyta</taxon>
        <taxon>Magnoliopsida</taxon>
        <taxon>eudicotyledons</taxon>
        <taxon>Gunneridae</taxon>
        <taxon>Pentapetalae</taxon>
        <taxon>rosids</taxon>
        <taxon>fabids</taxon>
        <taxon>Fabales</taxon>
        <taxon>Fabaceae</taxon>
        <taxon>Papilionoideae</taxon>
        <taxon>50 kb inversion clade</taxon>
        <taxon>dalbergioids sensu lato</taxon>
        <taxon>Dalbergieae</taxon>
        <taxon>Pterocarpus clade</taxon>
        <taxon>Stylosanthes</taxon>
    </lineage>
</organism>
<dbReference type="Proteomes" id="UP001341840">
    <property type="component" value="Unassembled WGS sequence"/>
</dbReference>
<keyword evidence="3" id="KW-1185">Reference proteome</keyword>
<reference evidence="2 3" key="1">
    <citation type="journal article" date="2023" name="Plants (Basel)">
        <title>Bridging the Gap: Combining Genomics and Transcriptomics Approaches to Understand Stylosanthes scabra, an Orphan Legume from the Brazilian Caatinga.</title>
        <authorList>
            <person name="Ferreira-Neto J.R.C."/>
            <person name="da Silva M.D."/>
            <person name="Binneck E."/>
            <person name="de Melo N.F."/>
            <person name="da Silva R.H."/>
            <person name="de Melo A.L.T.M."/>
            <person name="Pandolfi V."/>
            <person name="Bustamante F.O."/>
            <person name="Brasileiro-Vidal A.C."/>
            <person name="Benko-Iseppon A.M."/>
        </authorList>
    </citation>
    <scope>NUCLEOTIDE SEQUENCE [LARGE SCALE GENOMIC DNA]</scope>
    <source>
        <tissue evidence="2">Leaves</tissue>
    </source>
</reference>
<gene>
    <name evidence="2" type="ORF">PIB30_104406</name>
</gene>